<dbReference type="RefSeq" id="WP_047779470.1">
    <property type="nucleotide sequence ID" value="NZ_FOLW01000013.1"/>
</dbReference>
<name>A0AAJ4WCZ4_9GAMM</name>
<dbReference type="CDD" id="cd06259">
    <property type="entry name" value="YdcF-like"/>
    <property type="match status" value="1"/>
</dbReference>
<dbReference type="Pfam" id="PF02698">
    <property type="entry name" value="DUF218"/>
    <property type="match status" value="1"/>
</dbReference>
<dbReference type="EMBL" id="FOLW01000013">
    <property type="protein sequence ID" value="SFD31574.1"/>
    <property type="molecule type" value="Genomic_DNA"/>
</dbReference>
<dbReference type="PANTHER" id="PTHR30336:SF4">
    <property type="entry name" value="ENVELOPE BIOGENESIS FACTOR ELYC"/>
    <property type="match status" value="1"/>
</dbReference>
<dbReference type="Proteomes" id="UP000226420">
    <property type="component" value="Unassembled WGS sequence"/>
</dbReference>
<gene>
    <name evidence="2" type="ORF">SAMN02745723_11319</name>
</gene>
<evidence type="ECO:0000313" key="3">
    <source>
        <dbReference type="Proteomes" id="UP000226420"/>
    </source>
</evidence>
<dbReference type="InterPro" id="IPR051599">
    <property type="entry name" value="Cell_Envelope_Assoc"/>
</dbReference>
<dbReference type="Gene3D" id="3.40.50.620">
    <property type="entry name" value="HUPs"/>
    <property type="match status" value="1"/>
</dbReference>
<dbReference type="InterPro" id="IPR003848">
    <property type="entry name" value="DUF218"/>
</dbReference>
<protein>
    <submittedName>
        <fullName evidence="2">Uncharacterized SAM-binding protein YcdF, DUF218 family</fullName>
    </submittedName>
</protein>
<evidence type="ECO:0000313" key="2">
    <source>
        <dbReference type="EMBL" id="SFD31574.1"/>
    </source>
</evidence>
<dbReference type="GO" id="GO:0005886">
    <property type="term" value="C:plasma membrane"/>
    <property type="evidence" value="ECO:0007669"/>
    <property type="project" value="TreeGrafter"/>
</dbReference>
<reference evidence="2 3" key="1">
    <citation type="submission" date="2016-10" db="EMBL/GenBank/DDBJ databases">
        <authorList>
            <person name="Varghese N."/>
            <person name="Submissions S."/>
        </authorList>
    </citation>
    <scope>NUCLEOTIDE SEQUENCE [LARGE SCALE GENOMIC DNA]</scope>
    <source>
        <strain evidence="2 3">DSM 5563</strain>
    </source>
</reference>
<dbReference type="AlphaFoldDB" id="A0AAJ4WCZ4"/>
<dbReference type="PANTHER" id="PTHR30336">
    <property type="entry name" value="INNER MEMBRANE PROTEIN, PROBABLE PERMEASE"/>
    <property type="match status" value="1"/>
</dbReference>
<comment type="caution">
    <text evidence="2">The sequence shown here is derived from an EMBL/GenBank/DDBJ whole genome shotgun (WGS) entry which is preliminary data.</text>
</comment>
<sequence length="193" mass="21633">MLKKLIKYNLLILTLLFVVGNMMISSYKTIEPEPNADSMIILGAQVIGEPARPSRTLRERLDAAIPYLKENPNTRVVVCGGQGGRETATESSVMKNYLITHGIDSQRIYEEDRSTRTAHQFTYSRSLVELGKTVIVTSDFHMLRSLMLAKRSGIEDVSGLPAALGKGNRDKRRALFREPLALLNSFLFDHPIQ</sequence>
<dbReference type="GO" id="GO:0043164">
    <property type="term" value="P:Gram-negative-bacterium-type cell wall biogenesis"/>
    <property type="evidence" value="ECO:0007669"/>
    <property type="project" value="TreeGrafter"/>
</dbReference>
<organism evidence="2 3">
    <name type="scientific">Pragia fontium DSM 5563 = ATCC 49100</name>
    <dbReference type="NCBI Taxonomy" id="1122977"/>
    <lineage>
        <taxon>Bacteria</taxon>
        <taxon>Pseudomonadati</taxon>
        <taxon>Pseudomonadota</taxon>
        <taxon>Gammaproteobacteria</taxon>
        <taxon>Enterobacterales</taxon>
        <taxon>Budviciaceae</taxon>
        <taxon>Pragia</taxon>
    </lineage>
</organism>
<accession>A0AAJ4WCZ4</accession>
<dbReference type="InterPro" id="IPR014729">
    <property type="entry name" value="Rossmann-like_a/b/a_fold"/>
</dbReference>
<dbReference type="GO" id="GO:0000270">
    <property type="term" value="P:peptidoglycan metabolic process"/>
    <property type="evidence" value="ECO:0007669"/>
    <property type="project" value="TreeGrafter"/>
</dbReference>
<proteinExistence type="predicted"/>
<feature type="domain" description="DUF218" evidence="1">
    <location>
        <begin position="37"/>
        <end position="162"/>
    </location>
</feature>
<evidence type="ECO:0000259" key="1">
    <source>
        <dbReference type="Pfam" id="PF02698"/>
    </source>
</evidence>